<dbReference type="InterPro" id="IPR041635">
    <property type="entry name" value="Type_ISP_LLaBIII_C"/>
</dbReference>
<evidence type="ECO:0000259" key="6">
    <source>
        <dbReference type="Pfam" id="PF18135"/>
    </source>
</evidence>
<accession>A0A0G0DXE4</accession>
<dbReference type="GO" id="GO:0032259">
    <property type="term" value="P:methylation"/>
    <property type="evidence" value="ECO:0007669"/>
    <property type="project" value="UniProtKB-KW"/>
</dbReference>
<dbReference type="GO" id="GO:0008170">
    <property type="term" value="F:N-methyltransferase activity"/>
    <property type="evidence" value="ECO:0007669"/>
    <property type="project" value="InterPro"/>
</dbReference>
<evidence type="ECO:0000313" key="7">
    <source>
        <dbReference type="EMBL" id="KKP97878.1"/>
    </source>
</evidence>
<dbReference type="Pfam" id="PF18135">
    <property type="entry name" value="Type_ISP_C"/>
    <property type="match status" value="1"/>
</dbReference>
<keyword evidence="3 7" id="KW-0808">Transferase</keyword>
<evidence type="ECO:0000259" key="5">
    <source>
        <dbReference type="Pfam" id="PF02384"/>
    </source>
</evidence>
<dbReference type="InterPro" id="IPR003356">
    <property type="entry name" value="DNA_methylase_A-5"/>
</dbReference>
<evidence type="ECO:0000256" key="2">
    <source>
        <dbReference type="ARBA" id="ARBA00022603"/>
    </source>
</evidence>
<name>A0A0G0DXE4_9BACT</name>
<dbReference type="Pfam" id="PF02384">
    <property type="entry name" value="N6_Mtase"/>
    <property type="match status" value="1"/>
</dbReference>
<dbReference type="PATRIC" id="fig|1618728.3.peg.477"/>
<feature type="domain" description="Type ISP restriction-modification enzyme LLaBIII C-terminal specificity" evidence="6">
    <location>
        <begin position="541"/>
        <end position="865"/>
    </location>
</feature>
<dbReference type="InterPro" id="IPR050953">
    <property type="entry name" value="N4_N6_ade-DNA_methylase"/>
</dbReference>
<evidence type="ECO:0000256" key="1">
    <source>
        <dbReference type="ARBA" id="ARBA00011900"/>
    </source>
</evidence>
<organism evidence="7 8">
    <name type="scientific">Candidatus Nomurabacteria bacterium GW2011_GWA1_36_15</name>
    <dbReference type="NCBI Taxonomy" id="1618728"/>
    <lineage>
        <taxon>Bacteria</taxon>
        <taxon>Candidatus Nomuraibacteriota</taxon>
    </lineage>
</organism>
<evidence type="ECO:0000313" key="8">
    <source>
        <dbReference type="Proteomes" id="UP000034606"/>
    </source>
</evidence>
<dbReference type="SUPFAM" id="SSF53335">
    <property type="entry name" value="S-adenosyl-L-methionine-dependent methyltransferases"/>
    <property type="match status" value="1"/>
</dbReference>
<protein>
    <recommendedName>
        <fullName evidence="1">site-specific DNA-methyltransferase (adenine-specific)</fullName>
        <ecNumber evidence="1">2.1.1.72</ecNumber>
    </recommendedName>
</protein>
<reference evidence="7 8" key="1">
    <citation type="journal article" date="2015" name="Nature">
        <title>rRNA introns, odd ribosomes, and small enigmatic genomes across a large radiation of phyla.</title>
        <authorList>
            <person name="Brown C.T."/>
            <person name="Hug L.A."/>
            <person name="Thomas B.C."/>
            <person name="Sharon I."/>
            <person name="Castelle C.J."/>
            <person name="Singh A."/>
            <person name="Wilkins M.J."/>
            <person name="Williams K.H."/>
            <person name="Banfield J.F."/>
        </authorList>
    </citation>
    <scope>NUCLEOTIDE SEQUENCE [LARGE SCALE GENOMIC DNA]</scope>
</reference>
<evidence type="ECO:0000256" key="4">
    <source>
        <dbReference type="ARBA" id="ARBA00047942"/>
    </source>
</evidence>
<dbReference type="PANTHER" id="PTHR33841">
    <property type="entry name" value="DNA METHYLTRANSFERASE YEEA-RELATED"/>
    <property type="match status" value="1"/>
</dbReference>
<dbReference type="PRINTS" id="PR00507">
    <property type="entry name" value="N12N6MTFRASE"/>
</dbReference>
<dbReference type="EC" id="2.1.1.72" evidence="1"/>
<gene>
    <name evidence="7" type="ORF">US05_C0011G0075</name>
</gene>
<comment type="catalytic activity">
    <reaction evidence="4">
        <text>a 2'-deoxyadenosine in DNA + S-adenosyl-L-methionine = an N(6)-methyl-2'-deoxyadenosine in DNA + S-adenosyl-L-homocysteine + H(+)</text>
        <dbReference type="Rhea" id="RHEA:15197"/>
        <dbReference type="Rhea" id="RHEA-COMP:12418"/>
        <dbReference type="Rhea" id="RHEA-COMP:12419"/>
        <dbReference type="ChEBI" id="CHEBI:15378"/>
        <dbReference type="ChEBI" id="CHEBI:57856"/>
        <dbReference type="ChEBI" id="CHEBI:59789"/>
        <dbReference type="ChEBI" id="CHEBI:90615"/>
        <dbReference type="ChEBI" id="CHEBI:90616"/>
        <dbReference type="EC" id="2.1.1.72"/>
    </reaction>
</comment>
<dbReference type="Gene3D" id="3.40.50.150">
    <property type="entry name" value="Vaccinia Virus protein VP39"/>
    <property type="match status" value="1"/>
</dbReference>
<dbReference type="Proteomes" id="UP000034606">
    <property type="component" value="Unassembled WGS sequence"/>
</dbReference>
<dbReference type="AlphaFoldDB" id="A0A0G0DXE4"/>
<feature type="domain" description="DNA methylase adenine-specific" evidence="5">
    <location>
        <begin position="162"/>
        <end position="430"/>
    </location>
</feature>
<sequence>MDFTQSQKEPIRSGKHLSKIMGGRAQRIRDNVRQFLVTQSDKNAELVRLYETFKKLLVHDLTTDAFADMYAQTLVYGLFVARYNDETKKDFSRQEARDLIPKSNPLLQHFFDHITGLNFDKRLEYIVNELCEIFSHADVQELMKEYFKDDLWGKTQKGPDPVIHFYEDFLKEYDPNLRKKMGAYYTPLPVVQFIVRSVDHLLEKEFGLVAGLADTSKTTDGIHKVQILDPAVGTGTFISDIIRKIYTRILKNKQEGRWLAYVHNDLLPRLHGFELMMTPYTIAHLKLGMAFRKTGFKYFNQRLGIYLTNSLEEGITQEGMFTGFGFAESIAEESKEASVIKNKTPIMVVIGNPPYSISSSNKGEWIQNLIKDYKNGLGERKINLDDDYIKFIRFAEHFIEKNKTGIVAMITNNSFIDGITHRQMRKHLLETFDDIYILDLHGNSKKKEKALDGGKDENVFDIQQGVSINIFIRKTKDKKNLGTVYHSELFGKREIKFETLNDSDLDKIKWQKLDYSEPYYFFVPKDFGANEEYEKGFSINDIFTEYNSGIQTKRDDLAISFTKNEQEQKVKDVLNLEEGELKNKYNLPEDGRDWKMKWAKNDLTKSYIISNILYRPLDTRFTAYTPRSKGLIAYPREKINKYIVNKDNITLLTSRSIPANSNFDRVFITKDISDIHASSDQTYIFPLYLYIEDETKIPNLKKEIVLEIEKIIGKITPEDIMNYIYATLHSPNYREKYKEFLKIDFPRVPYPTNKKQFDSLVTLGRELREIHLLESSKVSQFITTYPIVGSGTVEKISYKDGKVYINTEQYFGNVPEIAWNFYIGGYQPAQKWLKDRKDHTLSNSDIEHYQKIIVALVETERIMKEINKIL</sequence>
<proteinExistence type="predicted"/>
<dbReference type="GO" id="GO:0009007">
    <property type="term" value="F:site-specific DNA-methyltransferase (adenine-specific) activity"/>
    <property type="evidence" value="ECO:0007669"/>
    <property type="project" value="UniProtKB-EC"/>
</dbReference>
<comment type="caution">
    <text evidence="7">The sequence shown here is derived from an EMBL/GenBank/DDBJ whole genome shotgun (WGS) entry which is preliminary data.</text>
</comment>
<dbReference type="PANTHER" id="PTHR33841:SF1">
    <property type="entry name" value="DNA METHYLTRANSFERASE A"/>
    <property type="match status" value="1"/>
</dbReference>
<evidence type="ECO:0000256" key="3">
    <source>
        <dbReference type="ARBA" id="ARBA00022679"/>
    </source>
</evidence>
<dbReference type="EMBL" id="LBRM01000011">
    <property type="protein sequence ID" value="KKP97878.1"/>
    <property type="molecule type" value="Genomic_DNA"/>
</dbReference>
<keyword evidence="2 7" id="KW-0489">Methyltransferase</keyword>
<dbReference type="InterPro" id="IPR029063">
    <property type="entry name" value="SAM-dependent_MTases_sf"/>
</dbReference>
<dbReference type="GO" id="GO:0003677">
    <property type="term" value="F:DNA binding"/>
    <property type="evidence" value="ECO:0007669"/>
    <property type="project" value="InterPro"/>
</dbReference>